<keyword evidence="3" id="KW-1185">Reference proteome</keyword>
<evidence type="ECO:0000313" key="3">
    <source>
        <dbReference type="Proteomes" id="UP000663829"/>
    </source>
</evidence>
<organism evidence="1 3">
    <name type="scientific">Didymodactylos carnosus</name>
    <dbReference type="NCBI Taxonomy" id="1234261"/>
    <lineage>
        <taxon>Eukaryota</taxon>
        <taxon>Metazoa</taxon>
        <taxon>Spiralia</taxon>
        <taxon>Gnathifera</taxon>
        <taxon>Rotifera</taxon>
        <taxon>Eurotatoria</taxon>
        <taxon>Bdelloidea</taxon>
        <taxon>Philodinida</taxon>
        <taxon>Philodinidae</taxon>
        <taxon>Didymodactylos</taxon>
    </lineage>
</organism>
<comment type="caution">
    <text evidence="1">The sequence shown here is derived from an EMBL/GenBank/DDBJ whole genome shotgun (WGS) entry which is preliminary data.</text>
</comment>
<accession>A0A814UHQ0</accession>
<gene>
    <name evidence="1" type="ORF">GPM918_LOCUS22381</name>
    <name evidence="2" type="ORF">SRO942_LOCUS22379</name>
</gene>
<evidence type="ECO:0000313" key="1">
    <source>
        <dbReference type="EMBL" id="CAF1174838.1"/>
    </source>
</evidence>
<dbReference type="EMBL" id="CAJNOQ010007644">
    <property type="protein sequence ID" value="CAF1174838.1"/>
    <property type="molecule type" value="Genomic_DNA"/>
</dbReference>
<dbReference type="Proteomes" id="UP000681722">
    <property type="component" value="Unassembled WGS sequence"/>
</dbReference>
<protein>
    <submittedName>
        <fullName evidence="1">Uncharacterized protein</fullName>
    </submittedName>
</protein>
<evidence type="ECO:0000313" key="2">
    <source>
        <dbReference type="EMBL" id="CAF3938747.1"/>
    </source>
</evidence>
<dbReference type="EMBL" id="CAJOBC010007645">
    <property type="protein sequence ID" value="CAF3938747.1"/>
    <property type="molecule type" value="Genomic_DNA"/>
</dbReference>
<dbReference type="Proteomes" id="UP000663829">
    <property type="component" value="Unassembled WGS sequence"/>
</dbReference>
<dbReference type="AlphaFoldDB" id="A0A814UHQ0"/>
<proteinExistence type="predicted"/>
<name>A0A814UHQ0_9BILA</name>
<reference evidence="1" key="1">
    <citation type="submission" date="2021-02" db="EMBL/GenBank/DDBJ databases">
        <authorList>
            <person name="Nowell W R."/>
        </authorList>
    </citation>
    <scope>NUCLEOTIDE SEQUENCE</scope>
</reference>
<sequence>MLSEYSSKSAQAPFHTFPLVSVVQQQEAWAGLQNLNKETILYVVLELEPLVPGCCDEAETNDNSSDGSGASEVIVASAKGLLTLLLELLVTES</sequence>